<evidence type="ECO:0000259" key="1">
    <source>
        <dbReference type="PROSITE" id="PS50965"/>
    </source>
</evidence>
<proteinExistence type="predicted"/>
<dbReference type="Proteomes" id="UP000627155">
    <property type="component" value="Chromosome"/>
</dbReference>
<dbReference type="PROSITE" id="PS50965">
    <property type="entry name" value="NERD"/>
    <property type="match status" value="1"/>
</dbReference>
<sequence>MNSQKYLLAIKNRIIQEKLDEETRNYIKGLEGEVFVKRILDEYPDLNYLYDFHISHKNRVQIDFLIVTDDAILHFEIKHYSGDYTIKDSQLISEFGNMFFTPFQQLRRANHELNSLISVFNIDKPLHSYLIFTNPKFTLKGSIPNHFNILLPTELHKFKYMFKNKNIIENAKILQLFQREHRDFSHVYKNVKRVPMSCLRPGLKCPKCWSVSTIEIENRKKYFHCKYCNFEDKRNKLYLYNLIELYLCKGEPFTLVEAQEWCGVENKHTLRRICDKHFNSNGKKPKKYFPILQD</sequence>
<organism evidence="2 3">
    <name type="scientific">Mammaliicoccus vitulinus</name>
    <dbReference type="NCBI Taxonomy" id="71237"/>
    <lineage>
        <taxon>Bacteria</taxon>
        <taxon>Bacillati</taxon>
        <taxon>Bacillota</taxon>
        <taxon>Bacilli</taxon>
        <taxon>Bacillales</taxon>
        <taxon>Staphylococcaceae</taxon>
        <taxon>Mammaliicoccus</taxon>
    </lineage>
</organism>
<accession>A0ABX7HI95</accession>
<protein>
    <submittedName>
        <fullName evidence="2">NERD domain-containing protein</fullName>
    </submittedName>
</protein>
<keyword evidence="3" id="KW-1185">Reference proteome</keyword>
<reference evidence="2 3" key="1">
    <citation type="submission" date="2021-02" db="EMBL/GenBank/DDBJ databases">
        <title>FDA dAtabase for Regulatory Grade micrObial Sequences (FDA-ARGOS): Supporting development and validation of Infectious Disease Dx tests.</title>
        <authorList>
            <person name="Sproer C."/>
            <person name="Gronow S."/>
            <person name="Severitt S."/>
            <person name="Schroder I."/>
            <person name="Tallon L."/>
            <person name="Sadzewicz L."/>
            <person name="Zhao X."/>
            <person name="Boylan J."/>
            <person name="Ott S."/>
            <person name="Bowen H."/>
            <person name="Vavikolanu K."/>
            <person name="Mehta A."/>
            <person name="Aluvathingal J."/>
            <person name="Nadendla S."/>
            <person name="Lowell S."/>
            <person name="Myers T."/>
            <person name="Yan Y."/>
            <person name="Sichtig H."/>
        </authorList>
    </citation>
    <scope>NUCLEOTIDE SEQUENCE [LARGE SCALE GENOMIC DNA]</scope>
    <source>
        <strain evidence="2 3">FDAARGOS_1207</strain>
    </source>
</reference>
<dbReference type="RefSeq" id="WP_103323151.1">
    <property type="nucleotide sequence ID" value="NZ_CBCPHH010000015.1"/>
</dbReference>
<feature type="domain" description="NERD" evidence="1">
    <location>
        <begin position="28"/>
        <end position="139"/>
    </location>
</feature>
<evidence type="ECO:0000313" key="2">
    <source>
        <dbReference type="EMBL" id="QRO86218.1"/>
    </source>
</evidence>
<dbReference type="Pfam" id="PF08378">
    <property type="entry name" value="NERD"/>
    <property type="match status" value="1"/>
</dbReference>
<dbReference type="InterPro" id="IPR011528">
    <property type="entry name" value="NERD"/>
</dbReference>
<name>A0ABX7HI95_9STAP</name>
<dbReference type="EMBL" id="CP069486">
    <property type="protein sequence ID" value="QRO86218.1"/>
    <property type="molecule type" value="Genomic_DNA"/>
</dbReference>
<evidence type="ECO:0000313" key="3">
    <source>
        <dbReference type="Proteomes" id="UP000627155"/>
    </source>
</evidence>
<gene>
    <name evidence="2" type="ORF">I6J37_06075</name>
</gene>